<reference evidence="2 3" key="1">
    <citation type="submission" date="2017-11" db="EMBL/GenBank/DDBJ databases">
        <title>Comparitive Functional Genomics of Dry Heat Resistant strains isolated from the Viking Spacecraft.</title>
        <authorList>
            <person name="Seuylemezian A."/>
            <person name="Cooper K."/>
            <person name="Vaishampayan P."/>
        </authorList>
    </citation>
    <scope>NUCLEOTIDE SEQUENCE [LARGE SCALE GENOMIC DNA]</scope>
    <source>
        <strain evidence="2 3">V32-6</strain>
    </source>
</reference>
<dbReference type="EMBL" id="PGVE01000095">
    <property type="protein sequence ID" value="PLS01473.1"/>
    <property type="molecule type" value="Genomic_DNA"/>
</dbReference>
<sequence>MTLKLPNVKFLLKETGNPIHQTSLRYHIKYPFESEILLINPKDTEAMAESAFIFIENIGPGGLRILSNLPLVEGQEMIYIMETTILEDKIHIPSEIIWSETLSDGLYQYGVHFQVADEMRTFVHNLLIDYSEKYFSQVE</sequence>
<evidence type="ECO:0000259" key="1">
    <source>
        <dbReference type="Pfam" id="PF07238"/>
    </source>
</evidence>
<dbReference type="Proteomes" id="UP000234950">
    <property type="component" value="Unassembled WGS sequence"/>
</dbReference>
<dbReference type="RefSeq" id="WP_101651633.1">
    <property type="nucleotide sequence ID" value="NZ_PGVE01000095.1"/>
</dbReference>
<dbReference type="OrthoDB" id="1908709at2"/>
<accession>A0A2N5H7H9</accession>
<evidence type="ECO:0000313" key="3">
    <source>
        <dbReference type="Proteomes" id="UP000234950"/>
    </source>
</evidence>
<gene>
    <name evidence="2" type="ORF">CVD27_25245</name>
</gene>
<comment type="caution">
    <text evidence="2">The sequence shown here is derived from an EMBL/GenBank/DDBJ whole genome shotgun (WGS) entry which is preliminary data.</text>
</comment>
<organism evidence="2 3">
    <name type="scientific">Neobacillus cucumis</name>
    <dbReference type="NCBI Taxonomy" id="1740721"/>
    <lineage>
        <taxon>Bacteria</taxon>
        <taxon>Bacillati</taxon>
        <taxon>Bacillota</taxon>
        <taxon>Bacilli</taxon>
        <taxon>Bacillales</taxon>
        <taxon>Bacillaceae</taxon>
        <taxon>Neobacillus</taxon>
    </lineage>
</organism>
<protein>
    <recommendedName>
        <fullName evidence="1">PilZ domain-containing protein</fullName>
    </recommendedName>
</protein>
<dbReference type="AlphaFoldDB" id="A0A2N5H7H9"/>
<evidence type="ECO:0000313" key="2">
    <source>
        <dbReference type="EMBL" id="PLS01473.1"/>
    </source>
</evidence>
<dbReference type="GO" id="GO:0035438">
    <property type="term" value="F:cyclic-di-GMP binding"/>
    <property type="evidence" value="ECO:0007669"/>
    <property type="project" value="InterPro"/>
</dbReference>
<keyword evidence="3" id="KW-1185">Reference proteome</keyword>
<name>A0A2N5H7H9_9BACI</name>
<dbReference type="InterPro" id="IPR009875">
    <property type="entry name" value="PilZ_domain"/>
</dbReference>
<dbReference type="Pfam" id="PF07238">
    <property type="entry name" value="PilZ"/>
    <property type="match status" value="1"/>
</dbReference>
<proteinExistence type="predicted"/>
<feature type="domain" description="PilZ" evidence="1">
    <location>
        <begin position="54"/>
        <end position="118"/>
    </location>
</feature>